<evidence type="ECO:0000256" key="4">
    <source>
        <dbReference type="ARBA" id="ARBA00007090"/>
    </source>
</evidence>
<keyword evidence="17" id="KW-0511">Multifunctional enzyme</keyword>
<dbReference type="UniPathway" id="UPA00219"/>
<evidence type="ECO:0000259" key="27">
    <source>
        <dbReference type="Pfam" id="PF00912"/>
    </source>
</evidence>
<evidence type="ECO:0000256" key="18">
    <source>
        <dbReference type="ARBA" id="ARBA00023316"/>
    </source>
</evidence>
<evidence type="ECO:0000256" key="15">
    <source>
        <dbReference type="ARBA" id="ARBA00023136"/>
    </source>
</evidence>
<keyword evidence="13 23" id="KW-0133">Cell shape</keyword>
<dbReference type="GO" id="GO:0009274">
    <property type="term" value="C:peptidoglycan-based cell wall"/>
    <property type="evidence" value="ECO:0007669"/>
    <property type="project" value="UniProtKB-UniRule"/>
</dbReference>
<evidence type="ECO:0000256" key="6">
    <source>
        <dbReference type="ARBA" id="ARBA00018637"/>
    </source>
</evidence>
<proteinExistence type="inferred from homology"/>
<evidence type="ECO:0000256" key="13">
    <source>
        <dbReference type="ARBA" id="ARBA00022960"/>
    </source>
</evidence>
<accession>A0A5A9VYV8</accession>
<evidence type="ECO:0000256" key="22">
    <source>
        <dbReference type="NCBIfam" id="TIGR02071"/>
    </source>
</evidence>
<evidence type="ECO:0000256" key="11">
    <source>
        <dbReference type="ARBA" id="ARBA00022679"/>
    </source>
</evidence>
<keyword evidence="16" id="KW-0046">Antibiotic resistance</keyword>
<feature type="domain" description="Glycosyl transferase family 51" evidence="27">
    <location>
        <begin position="170"/>
        <end position="340"/>
    </location>
</feature>
<keyword evidence="12" id="KW-0378">Hydrolase</keyword>
<evidence type="ECO:0000256" key="17">
    <source>
        <dbReference type="ARBA" id="ARBA00023268"/>
    </source>
</evidence>
<dbReference type="GO" id="GO:0009002">
    <property type="term" value="F:serine-type D-Ala-D-Ala carboxypeptidase activity"/>
    <property type="evidence" value="ECO:0007669"/>
    <property type="project" value="UniProtKB-EC"/>
</dbReference>
<feature type="active site" description="Proton donor; for transglycosylase activity" evidence="24">
    <location>
        <position position="194"/>
    </location>
</feature>
<feature type="active site" description="Acyl-ester intermediate; for transpeptidase activity" evidence="24">
    <location>
        <position position="474"/>
    </location>
</feature>
<evidence type="ECO:0000256" key="10">
    <source>
        <dbReference type="ARBA" id="ARBA00022676"/>
    </source>
</evidence>
<comment type="subcellular location">
    <subcellularLocation>
        <location evidence="2">Cell membrane</location>
    </subcellularLocation>
</comment>
<dbReference type="Proteomes" id="UP000325302">
    <property type="component" value="Unassembled WGS sequence"/>
</dbReference>
<dbReference type="GO" id="GO:0005886">
    <property type="term" value="C:plasma membrane"/>
    <property type="evidence" value="ECO:0007669"/>
    <property type="project" value="UniProtKB-SubCell"/>
</dbReference>
<keyword evidence="25" id="KW-1133">Transmembrane helix</keyword>
<evidence type="ECO:0000256" key="25">
    <source>
        <dbReference type="SAM" id="Phobius"/>
    </source>
</evidence>
<keyword evidence="11 23" id="KW-0808">Transferase</keyword>
<dbReference type="GO" id="GO:0008955">
    <property type="term" value="F:peptidoglycan glycosyltransferase activity"/>
    <property type="evidence" value="ECO:0007669"/>
    <property type="project" value="UniProtKB-UniRule"/>
</dbReference>
<dbReference type="GO" id="GO:0071555">
    <property type="term" value="P:cell wall organization"/>
    <property type="evidence" value="ECO:0007669"/>
    <property type="project" value="UniProtKB-UniRule"/>
</dbReference>
<dbReference type="GO" id="GO:0008658">
    <property type="term" value="F:penicillin binding"/>
    <property type="evidence" value="ECO:0007669"/>
    <property type="project" value="UniProtKB-UniRule"/>
</dbReference>
<dbReference type="InterPro" id="IPR050396">
    <property type="entry name" value="Glycosyltr_51/Transpeptidase"/>
</dbReference>
<gene>
    <name evidence="29" type="primary">mrcB</name>
    <name evidence="29" type="ORF">E1H14_12210</name>
</gene>
<dbReference type="PANTHER" id="PTHR32282">
    <property type="entry name" value="BINDING PROTEIN TRANSPEPTIDASE, PUTATIVE-RELATED"/>
    <property type="match status" value="1"/>
</dbReference>
<dbReference type="Pfam" id="PF00905">
    <property type="entry name" value="Transpeptidase"/>
    <property type="match status" value="1"/>
</dbReference>
<comment type="function">
    <text evidence="1 23">Cell wall formation. Synthesis of cross-linked peptidoglycan from the lipid intermediates. The enzyme has a penicillin-insensitive transglycosylase N-terminal domain (formation of linear glycan strands) and a penicillin-sensitive transpeptidase C-terminal domain (cross-linking of the peptide subunits).</text>
</comment>
<dbReference type="EMBL" id="SMRS01000010">
    <property type="protein sequence ID" value="KAA0873656.1"/>
    <property type="molecule type" value="Genomic_DNA"/>
</dbReference>
<evidence type="ECO:0000256" key="7">
    <source>
        <dbReference type="ARBA" id="ARBA00022475"/>
    </source>
</evidence>
<comment type="caution">
    <text evidence="29">The sequence shown here is derived from an EMBL/GenBank/DDBJ whole genome shotgun (WGS) entry which is preliminary data.</text>
</comment>
<comment type="catalytic activity">
    <reaction evidence="21">
        <text>[GlcNAc-(1-&gt;4)-Mur2Ac(oyl-L-Ala-gamma-D-Glu-L-Lys-D-Ala-D-Ala)](n)-di-trans,octa-cis-undecaprenyl diphosphate + beta-D-GlcNAc-(1-&gt;4)-Mur2Ac(oyl-L-Ala-gamma-D-Glu-L-Lys-D-Ala-D-Ala)-di-trans,octa-cis-undecaprenyl diphosphate = [GlcNAc-(1-&gt;4)-Mur2Ac(oyl-L-Ala-gamma-D-Glu-L-Lys-D-Ala-D-Ala)](n+1)-di-trans,octa-cis-undecaprenyl diphosphate + di-trans,octa-cis-undecaprenyl diphosphate + H(+)</text>
        <dbReference type="Rhea" id="RHEA:23708"/>
        <dbReference type="Rhea" id="RHEA-COMP:9602"/>
        <dbReference type="Rhea" id="RHEA-COMP:9603"/>
        <dbReference type="ChEBI" id="CHEBI:15378"/>
        <dbReference type="ChEBI" id="CHEBI:58405"/>
        <dbReference type="ChEBI" id="CHEBI:60033"/>
        <dbReference type="ChEBI" id="CHEBI:78435"/>
        <dbReference type="EC" id="2.4.99.28"/>
    </reaction>
</comment>
<dbReference type="InterPro" id="IPR011813">
    <property type="entry name" value="PBP_1b"/>
</dbReference>
<evidence type="ECO:0000259" key="26">
    <source>
        <dbReference type="Pfam" id="PF00905"/>
    </source>
</evidence>
<keyword evidence="9" id="KW-0645">Protease</keyword>
<evidence type="ECO:0000256" key="23">
    <source>
        <dbReference type="PIRNR" id="PIRNR002799"/>
    </source>
</evidence>
<keyword evidence="25" id="KW-0812">Transmembrane</keyword>
<comment type="similarity">
    <text evidence="5 23">In the N-terminal section; belongs to the glycosyltransferase 51 family.</text>
</comment>
<evidence type="ECO:0000256" key="12">
    <source>
        <dbReference type="ARBA" id="ARBA00022801"/>
    </source>
</evidence>
<dbReference type="Gene3D" id="3.40.710.10">
    <property type="entry name" value="DD-peptidase/beta-lactamase superfamily"/>
    <property type="match status" value="1"/>
</dbReference>
<dbReference type="InterPro" id="IPR001460">
    <property type="entry name" value="PCN-bd_Tpept"/>
</dbReference>
<dbReference type="InterPro" id="IPR012338">
    <property type="entry name" value="Beta-lactam/transpept-like"/>
</dbReference>
<feature type="transmembrane region" description="Helical" evidence="25">
    <location>
        <begin position="21"/>
        <end position="47"/>
    </location>
</feature>
<evidence type="ECO:0000256" key="8">
    <source>
        <dbReference type="ARBA" id="ARBA00022645"/>
    </source>
</evidence>
<evidence type="ECO:0000256" key="16">
    <source>
        <dbReference type="ARBA" id="ARBA00023251"/>
    </source>
</evidence>
<dbReference type="SUPFAM" id="SSF56601">
    <property type="entry name" value="beta-lactamase/transpeptidase-like"/>
    <property type="match status" value="1"/>
</dbReference>
<dbReference type="GO" id="GO:0046677">
    <property type="term" value="P:response to antibiotic"/>
    <property type="evidence" value="ECO:0007669"/>
    <property type="project" value="UniProtKB-UniRule"/>
</dbReference>
<feature type="domain" description="Bifunctional transglycosylase second" evidence="28">
    <location>
        <begin position="74"/>
        <end position="158"/>
    </location>
</feature>
<name>A0A5A9VYV8_9GAMM</name>
<keyword evidence="15 25" id="KW-0472">Membrane</keyword>
<dbReference type="InterPro" id="IPR028166">
    <property type="entry name" value="UB2H"/>
</dbReference>
<feature type="domain" description="Penicillin-binding protein transpeptidase" evidence="26">
    <location>
        <begin position="436"/>
        <end position="681"/>
    </location>
</feature>
<keyword evidence="10 23" id="KW-0328">Glycosyltransferase</keyword>
<dbReference type="Pfam" id="PF14814">
    <property type="entry name" value="UB2H"/>
    <property type="match status" value="1"/>
</dbReference>
<keyword evidence="8" id="KW-0121">Carboxypeptidase</keyword>
<evidence type="ECO:0000256" key="24">
    <source>
        <dbReference type="PIRSR" id="PIRSR002799-1"/>
    </source>
</evidence>
<dbReference type="InterPro" id="IPR023346">
    <property type="entry name" value="Lysozyme-like_dom_sf"/>
</dbReference>
<dbReference type="PANTHER" id="PTHR32282:SF11">
    <property type="entry name" value="PENICILLIN-BINDING PROTEIN 1B"/>
    <property type="match status" value="1"/>
</dbReference>
<evidence type="ECO:0000256" key="20">
    <source>
        <dbReference type="ARBA" id="ARBA00034000"/>
    </source>
</evidence>
<dbReference type="GO" id="GO:0006508">
    <property type="term" value="P:proteolysis"/>
    <property type="evidence" value="ECO:0007669"/>
    <property type="project" value="UniProtKB-KW"/>
</dbReference>
<evidence type="ECO:0000256" key="1">
    <source>
        <dbReference type="ARBA" id="ARBA00002624"/>
    </source>
</evidence>
<sequence length="787" mass="88264">MAKKRAKTSSRPRRSSAKKRSIWSFLIGLALKLSLLGAVFLAVILVYTDAQVREKFEGKRWALPAKVYARPLELYPGQPLTLADLRLELQSLGYQLVPAVNRPGSAELGNQRARIHTRGFAFPDEPELPRRLVLDFQGERLQRIRDEVAGRDLPLVRMEPVLIGGIYPHTNEDRDLIRLQDAPDYLVDALIVVEDRSYYSHFGISLKGMSRAAWVNFRAGRFVQGGSTLTQQLIKNFYLTSERTLSRKLLELPMALVMDMRYSKDEILEAYLNEVYLGQSGSRAIHGFGLASQFYFSRPLPELDLHQVALLVALVKGPSFYDPRRNPERALTRRNLVLNLLHEEGVITAEALRQSLEKPLDVVQSRSLQKGAYPAYLDLVKRQLRKDYRDEDLGSEGLQVFTSLDPIVQSRADQALVSTLNTLEQRHGAAGKDLQGAVVVTDPQTGEVLAMVGGRDTRFEGFNRSLDAIRPIGSLVKPAVYLAALERGYTLVSPLQDEPINLRLPNGDVWTPQNFDRQTHGTVLLHRALARSYNLSTVHLGMEIGLPRVIDMMRRLGVERHLDAFPSLLLGAQGMSPLEVAEMYQTFAANGFRMPLRSIRMVTTAEGEELSRYPFQLRQQVEAKHVHLIQYALQEVVREGTARSIYQQLPSNLNVAGKTGTSNDQRDSWFAGYTGNRLAVVWVGRDDNSRLPFTSTGGALPVWTALMKAEKPTPLQASRPQGIEYAWIDEETGLRSDPRCEGSRQLPFLEGSAPLRSVDCGQFNLPTEAPSGSGADPDAGWFRNWFR</sequence>
<dbReference type="Gene3D" id="3.30.2060.10">
    <property type="entry name" value="Penicillin-binding protein 1b domain"/>
    <property type="match status" value="1"/>
</dbReference>
<dbReference type="Pfam" id="PF00912">
    <property type="entry name" value="Transgly"/>
    <property type="match status" value="1"/>
</dbReference>
<dbReference type="GO" id="GO:0008360">
    <property type="term" value="P:regulation of cell shape"/>
    <property type="evidence" value="ECO:0007669"/>
    <property type="project" value="UniProtKB-UniRule"/>
</dbReference>
<evidence type="ECO:0000313" key="30">
    <source>
        <dbReference type="Proteomes" id="UP000325302"/>
    </source>
</evidence>
<dbReference type="PIRSF" id="PIRSF002799">
    <property type="entry name" value="PBP_1b"/>
    <property type="match status" value="1"/>
</dbReference>
<dbReference type="AlphaFoldDB" id="A0A5A9VYV8"/>
<dbReference type="GO" id="GO:0030288">
    <property type="term" value="C:outer membrane-bounded periplasmic space"/>
    <property type="evidence" value="ECO:0007669"/>
    <property type="project" value="TreeGrafter"/>
</dbReference>
<dbReference type="GO" id="GO:0009252">
    <property type="term" value="P:peptidoglycan biosynthetic process"/>
    <property type="evidence" value="ECO:0007669"/>
    <property type="project" value="UniProtKB-UniRule"/>
</dbReference>
<evidence type="ECO:0000313" key="29">
    <source>
        <dbReference type="EMBL" id="KAA0873656.1"/>
    </source>
</evidence>
<evidence type="ECO:0000256" key="3">
    <source>
        <dbReference type="ARBA" id="ARBA00004752"/>
    </source>
</evidence>
<comment type="similarity">
    <text evidence="4 23">In the C-terminal section; belongs to the transpeptidase family.</text>
</comment>
<comment type="catalytic activity">
    <reaction evidence="20">
        <text>Preferential cleavage: (Ac)2-L-Lys-D-Ala-|-D-Ala. Also transpeptidation of peptidyl-alanyl moieties that are N-acyl substituents of D-alanine.</text>
        <dbReference type="EC" id="3.4.16.4"/>
    </reaction>
</comment>
<evidence type="ECO:0000256" key="9">
    <source>
        <dbReference type="ARBA" id="ARBA00022670"/>
    </source>
</evidence>
<dbReference type="InterPro" id="IPR001264">
    <property type="entry name" value="Glyco_trans_51"/>
</dbReference>
<dbReference type="InterPro" id="IPR036950">
    <property type="entry name" value="PBP_transglycosylase"/>
</dbReference>
<dbReference type="Gene3D" id="1.10.3810.10">
    <property type="entry name" value="Biosynthetic peptidoglycan transglycosylase-like"/>
    <property type="match status" value="1"/>
</dbReference>
<dbReference type="RefSeq" id="WP_149391768.1">
    <property type="nucleotide sequence ID" value="NZ_SMRS01000010.1"/>
</dbReference>
<evidence type="ECO:0000256" key="5">
    <source>
        <dbReference type="ARBA" id="ARBA00007739"/>
    </source>
</evidence>
<protein>
    <recommendedName>
        <fullName evidence="6 22">Penicillin-binding protein 1B</fullName>
        <shortName evidence="23">PBP-1b</shortName>
        <shortName evidence="23">PBP1b</shortName>
    </recommendedName>
    <alternativeName>
        <fullName evidence="19 23">Murein polymerase</fullName>
    </alternativeName>
</protein>
<dbReference type="NCBIfam" id="TIGR02071">
    <property type="entry name" value="PBP_1b"/>
    <property type="match status" value="1"/>
</dbReference>
<evidence type="ECO:0000256" key="19">
    <source>
        <dbReference type="ARBA" id="ARBA00032454"/>
    </source>
</evidence>
<keyword evidence="7" id="KW-1003">Cell membrane</keyword>
<evidence type="ECO:0000256" key="21">
    <source>
        <dbReference type="ARBA" id="ARBA00049902"/>
    </source>
</evidence>
<evidence type="ECO:0000256" key="2">
    <source>
        <dbReference type="ARBA" id="ARBA00004236"/>
    </source>
</evidence>
<reference evidence="29 30" key="1">
    <citation type="submission" date="2019-03" db="EMBL/GenBank/DDBJ databases">
        <title>Nitrincola sp. nov. isolated from an Indian soda lake.</title>
        <authorList>
            <person name="Joshi A."/>
            <person name="Thite S.V."/>
            <person name="Joseph N."/>
            <person name="Dhotre D."/>
            <person name="Moorthy M."/>
            <person name="Shouche Y.S."/>
        </authorList>
    </citation>
    <scope>NUCLEOTIDE SEQUENCE [LARGE SCALE GENOMIC DNA]</scope>
    <source>
        <strain evidence="29 30">MEB193</strain>
    </source>
</reference>
<organism evidence="29 30">
    <name type="scientific">Nitrincola tapanii</name>
    <dbReference type="NCBI Taxonomy" id="1708751"/>
    <lineage>
        <taxon>Bacteria</taxon>
        <taxon>Pseudomonadati</taxon>
        <taxon>Pseudomonadota</taxon>
        <taxon>Gammaproteobacteria</taxon>
        <taxon>Oceanospirillales</taxon>
        <taxon>Oceanospirillaceae</taxon>
        <taxon>Nitrincola</taxon>
    </lineage>
</organism>
<dbReference type="OrthoDB" id="9766909at2"/>
<evidence type="ECO:0000256" key="14">
    <source>
        <dbReference type="ARBA" id="ARBA00022984"/>
    </source>
</evidence>
<keyword evidence="18 23" id="KW-0961">Cell wall biogenesis/degradation</keyword>
<evidence type="ECO:0000259" key="28">
    <source>
        <dbReference type="Pfam" id="PF14814"/>
    </source>
</evidence>
<dbReference type="SUPFAM" id="SSF53955">
    <property type="entry name" value="Lysozyme-like"/>
    <property type="match status" value="1"/>
</dbReference>
<keyword evidence="14 23" id="KW-0573">Peptidoglycan synthesis</keyword>
<keyword evidence="30" id="KW-1185">Reference proteome</keyword>
<comment type="pathway">
    <text evidence="3 23">Cell wall biogenesis; peptidoglycan biosynthesis.</text>
</comment>